<dbReference type="RefSeq" id="WP_202198501.1">
    <property type="nucleotide sequence ID" value="NZ_BAAATO010000006.1"/>
</dbReference>
<evidence type="ECO:0000313" key="2">
    <source>
        <dbReference type="Proteomes" id="UP000608522"/>
    </source>
</evidence>
<organism evidence="1 2">
    <name type="scientific">Streptomyces spororaveus</name>
    <dbReference type="NCBI Taxonomy" id="284039"/>
    <lineage>
        <taxon>Bacteria</taxon>
        <taxon>Bacillati</taxon>
        <taxon>Actinomycetota</taxon>
        <taxon>Actinomycetes</taxon>
        <taxon>Kitasatosporales</taxon>
        <taxon>Streptomycetaceae</taxon>
        <taxon>Streptomyces</taxon>
    </lineage>
</organism>
<accession>A0ABQ3T7C0</accession>
<protein>
    <submittedName>
        <fullName evidence="1">Uncharacterized protein</fullName>
    </submittedName>
</protein>
<gene>
    <name evidence="1" type="ORF">Sspor_18420</name>
</gene>
<reference evidence="2" key="1">
    <citation type="submission" date="2023-07" db="EMBL/GenBank/DDBJ databases">
        <title>Whole genome shotgun sequence of Streptomyces spororaveus NBRC 15456.</title>
        <authorList>
            <person name="Komaki H."/>
            <person name="Tamura T."/>
        </authorList>
    </citation>
    <scope>NUCLEOTIDE SEQUENCE [LARGE SCALE GENOMIC DNA]</scope>
    <source>
        <strain evidence="2">NBRC 15456</strain>
    </source>
</reference>
<evidence type="ECO:0000313" key="1">
    <source>
        <dbReference type="EMBL" id="GHI76281.1"/>
    </source>
</evidence>
<name>A0ABQ3T7C0_9ACTN</name>
<proteinExistence type="predicted"/>
<keyword evidence="2" id="KW-1185">Reference proteome</keyword>
<comment type="caution">
    <text evidence="1">The sequence shown here is derived from an EMBL/GenBank/DDBJ whole genome shotgun (WGS) entry which is preliminary data.</text>
</comment>
<dbReference type="Proteomes" id="UP000608522">
    <property type="component" value="Unassembled WGS sequence"/>
</dbReference>
<sequence>MRAPWKKNHVPEPGPNPALDVPIVVGFGNVRQRLNEAMAADEQRMAEAIAKPEREWTEWDHAHARDIKVRH</sequence>
<dbReference type="EMBL" id="BNED01000005">
    <property type="protein sequence ID" value="GHI76281.1"/>
    <property type="molecule type" value="Genomic_DNA"/>
</dbReference>